<evidence type="ECO:0000259" key="3">
    <source>
        <dbReference type="Pfam" id="PF25023"/>
    </source>
</evidence>
<feature type="region of interest" description="Disordered" evidence="2">
    <location>
        <begin position="1678"/>
        <end position="1700"/>
    </location>
</feature>
<evidence type="ECO:0000256" key="1">
    <source>
        <dbReference type="ARBA" id="ARBA00022737"/>
    </source>
</evidence>
<gene>
    <name evidence="4" type="ORF">F1D05_05625</name>
</gene>
<dbReference type="KEGG" id="kqi:F1D05_05625"/>
<dbReference type="PANTHER" id="PTHR32305:SF15">
    <property type="entry name" value="PROTEIN RHSA-RELATED"/>
    <property type="match status" value="1"/>
</dbReference>
<dbReference type="Pfam" id="PF25023">
    <property type="entry name" value="TEN_YD-shell"/>
    <property type="match status" value="3"/>
</dbReference>
<feature type="domain" description="Teneurin-like YD-shell" evidence="3">
    <location>
        <begin position="1117"/>
        <end position="1265"/>
    </location>
</feature>
<keyword evidence="1" id="KW-0677">Repeat</keyword>
<feature type="compositionally biased region" description="Basic and acidic residues" evidence="2">
    <location>
        <begin position="334"/>
        <end position="350"/>
    </location>
</feature>
<dbReference type="InterPro" id="IPR031325">
    <property type="entry name" value="RHS_repeat"/>
</dbReference>
<dbReference type="InterPro" id="IPR006530">
    <property type="entry name" value="YD"/>
</dbReference>
<reference evidence="5" key="1">
    <citation type="submission" date="2019-09" db="EMBL/GenBank/DDBJ databases">
        <title>Antimicrobial potential of Antarctic Bacteria.</title>
        <authorList>
            <person name="Benaud N."/>
            <person name="Edwards R.J."/>
            <person name="Ferrari B.C."/>
        </authorList>
    </citation>
    <scope>NUCLEOTIDE SEQUENCE [LARGE SCALE GENOMIC DNA]</scope>
    <source>
        <strain evidence="5">SPB151</strain>
    </source>
</reference>
<organism evidence="4 5">
    <name type="scientific">Kribbella qitaiheensis</name>
    <dbReference type="NCBI Taxonomy" id="1544730"/>
    <lineage>
        <taxon>Bacteria</taxon>
        <taxon>Bacillati</taxon>
        <taxon>Actinomycetota</taxon>
        <taxon>Actinomycetes</taxon>
        <taxon>Propionibacteriales</taxon>
        <taxon>Kribbellaceae</taxon>
        <taxon>Kribbella</taxon>
    </lineage>
</organism>
<dbReference type="Gene3D" id="2.180.10.10">
    <property type="entry name" value="RHS repeat-associated core"/>
    <property type="match status" value="5"/>
</dbReference>
<reference evidence="4 5" key="2">
    <citation type="journal article" date="2020" name="Microbiol. Resour. Announc.">
        <title>Antarctic desert soil bacteria exhibit high novel natural product potential, evaluated through long-read genome sequencing and comparative genomics.</title>
        <authorList>
            <person name="Benaud N."/>
            <person name="Edwards R.J."/>
            <person name="Amos T.G."/>
            <person name="D'Agostino P.M."/>
            <person name="Gutierrez-Chavez C."/>
            <person name="Montgomery K."/>
            <person name="Nicetic I."/>
            <person name="Ferrari B.C."/>
        </authorList>
    </citation>
    <scope>NUCLEOTIDE SEQUENCE [LARGE SCALE GENOMIC DNA]</scope>
    <source>
        <strain evidence="4 5">SPB151</strain>
    </source>
</reference>
<feature type="region of interest" description="Disordered" evidence="2">
    <location>
        <begin position="387"/>
        <end position="410"/>
    </location>
</feature>
<keyword evidence="5" id="KW-1185">Reference proteome</keyword>
<dbReference type="Proteomes" id="UP000515563">
    <property type="component" value="Chromosome"/>
</dbReference>
<dbReference type="InterPro" id="IPR056823">
    <property type="entry name" value="TEN-like_YD-shell"/>
</dbReference>
<feature type="region of interest" description="Disordered" evidence="2">
    <location>
        <begin position="53"/>
        <end position="73"/>
    </location>
</feature>
<dbReference type="InterPro" id="IPR050708">
    <property type="entry name" value="T6SS_VgrG/RHS"/>
</dbReference>
<sequence>MPMADRGRSVRRAVTGNDSDLRRTVMVQDPANRSFVYEYDALGGWLLRTGRPLGAQTRPEDHPATPEPDIEMSWPGSGYGIRSFTHDKTGKLTKLTNEVGAEVSMTYDSRGNVASTKTCRSGATDCKTEYSVYHASATWSPLDPRWDKLAIFRDGRSAAATDDTYRRSTSLNAAGDFVTERSPDGGEVNYTYTDGVATGPDGQPMPPGLLRTSTSKVTTTATAQTQYLYNVNGQLVQLTAPSGLVTKYTYDEIGRKRTETQVSDSIPAGVTTTYEYDKMSRITAITGPITTDAVTGQKHQQKAELEYDDDGNLTKSTAKDLVSGDEPRVSSYEYDDRNRLIRTVDADGKESQQGYDQFGNKTWSQDANGTRWEYAYSALNMQTEVRDANMPSDPNEDPGSTPENGPTEGIDYTVRQTTWYDPAGRKSVEIDPMKRFTKYVYNGDDSLKTATLSEFHNPDATTRDFVLDNNTYDGAGHRLRSVTNNGKTTTDYTYDVAGRVATTTIDPQTLKRKVTYAHDLAGNVTQQQTTGGWSNADIAGPTAVTDTNSYVFDAAGRTLEQSVQNTDGSLLKTSWTYDQRGLATSMTQPRGNVAGAVKADFTTTYGFDEIGRQIRTTSPMVAAEQNGSPATTVQPATVVGYGAFGLATSTKDPLGNITKTAYDKLGRPVELAGSPYTPPGGQTVNPKSTFQYDAVGDVLATIDELGNTTRYTYDHLGRQAQIDAPSKTNTERAVTQLTYTANGQVESSTDPLGAVKQFTYDDLDRLVTSTEVERKPIAGNFVTRISYDDRNNVTTAKTPSGATATNTYDSLGQLIQSSDPNGVLTKVGYDYAGRQVRTSDGLGRSAVAKYDNAGQLVTTKTLDATNTALGTTQLAYDADGNLLTATPASGKRPTTYTYDALGQLTRQVDPVSATETITIGYGYDAAGNRTRYTDGRGNATIYTANSLGLPEKVIEPSTTAHPAAADRTWTAAYDASGNAISLLAPGGVQRTRTFDAAGRLTKEDGTGAEVSTASRQIGYDLAGQVVSSSSLDGSNTYEYNDRGMLLRADGPSGTSTQGYDADGQLTQRVDAAGTADFTYTNGRPKTVTDPVTRTLQALGYNTAGQLSTIDYGSGRIRTVGYDAYGRQNSDTLKAGAGGTVVSSMIYGYDADNNITSKKTTGVAGASDNTYAYDQLGRLTSWTAGTTTTAYGWDAASNRVKAGTAIAQYDERNRLINDGTSTYSYSPRGSLASKQAGTTTEAFSFDAFDRMIRSSGRDLAYDALDRPVSVGGTQMKYDGFSDEVVTDGTQNFGRSAGDGLLAVGYGATKRLILADRHGDVVGGFDPADTTLAAGLPDSRSFDPFGKSTAASGMAYRVGYQGDWTDPNSGDVNQGARWYDPDSGTFNSRDTMTYAAGVASSLPNLYAYATGNPLTLNDPTGNRAIDPDTGGTLGQKCTWHRGDPPFQVCKGSGGVVGRGECKNIPGCIPGGTGGGPTCKQKKTCHTPPPPPVDKCKKRKCDKHDDRCQPKSKCKVSPPPPPKCDAECQRIKKVKEAIEDQEDDAQNKPVDPPGKPTCSGGNPSLCGSRPDKPSTTFGGYEDKTGTTDSYTDTIYQDTLDRVGSVVGSVSQTGSLSMLMTSGMMLPGVCECGGPGNPAITGGGSWGGTGGSAGTVGGGVGIAGIFIGVGKIIDGILNSQSGSDHSHVASDGTSGASCPDPETCLEGEREKNVYDPETNNLITDIDHIDGGILWEEKSAQYADNDWLTKHLNGKVDKYLGARQQLPGYENAPIGFRFTNPVDPRFKAAIEQRVAELRQANPGVDIRLEFLR</sequence>
<feature type="compositionally biased region" description="Polar residues" evidence="2">
    <location>
        <begin position="351"/>
        <end position="363"/>
    </location>
</feature>
<proteinExistence type="predicted"/>
<feature type="region of interest" description="Disordered" evidence="2">
    <location>
        <begin position="308"/>
        <end position="363"/>
    </location>
</feature>
<dbReference type="InterPro" id="IPR022385">
    <property type="entry name" value="Rhs_assc_core"/>
</dbReference>
<dbReference type="PANTHER" id="PTHR32305">
    <property type="match status" value="1"/>
</dbReference>
<feature type="domain" description="Teneurin-like YD-shell" evidence="3">
    <location>
        <begin position="216"/>
        <end position="380"/>
    </location>
</feature>
<accession>A0A7G6WU18</accession>
<dbReference type="Pfam" id="PF05593">
    <property type="entry name" value="RHS_repeat"/>
    <property type="match status" value="2"/>
</dbReference>
<evidence type="ECO:0000256" key="2">
    <source>
        <dbReference type="SAM" id="MobiDB-lite"/>
    </source>
</evidence>
<dbReference type="EMBL" id="CP043661">
    <property type="protein sequence ID" value="QNE17483.1"/>
    <property type="molecule type" value="Genomic_DNA"/>
</dbReference>
<feature type="region of interest" description="Disordered" evidence="2">
    <location>
        <begin position="1536"/>
        <end position="1587"/>
    </location>
</feature>
<evidence type="ECO:0000313" key="4">
    <source>
        <dbReference type="EMBL" id="QNE17483.1"/>
    </source>
</evidence>
<evidence type="ECO:0000313" key="5">
    <source>
        <dbReference type="Proteomes" id="UP000515563"/>
    </source>
</evidence>
<name>A0A7G6WU18_9ACTN</name>
<feature type="domain" description="Teneurin-like YD-shell" evidence="3">
    <location>
        <begin position="687"/>
        <end position="886"/>
    </location>
</feature>
<protein>
    <submittedName>
        <fullName evidence="4">RHS repeat protein</fullName>
    </submittedName>
</protein>
<dbReference type="NCBIfam" id="TIGR03696">
    <property type="entry name" value="Rhs_assc_core"/>
    <property type="match status" value="1"/>
</dbReference>
<dbReference type="NCBIfam" id="TIGR01643">
    <property type="entry name" value="YD_repeat_2x"/>
    <property type="match status" value="5"/>
</dbReference>